<evidence type="ECO:0000313" key="3">
    <source>
        <dbReference type="EMBL" id="CVL08243.1"/>
    </source>
</evidence>
<accession>A0A1L7UIM1</accession>
<evidence type="ECO:0000259" key="2">
    <source>
        <dbReference type="Pfam" id="PF23305"/>
    </source>
</evidence>
<dbReference type="VEuPathDB" id="FungiDB:FMAN_14137"/>
<dbReference type="GeneID" id="65093386"/>
<gene>
    <name evidence="3" type="ORF">FMAN_14137</name>
</gene>
<dbReference type="PANTHER" id="PTHR39463:SF1">
    <property type="entry name" value="MEDUSA"/>
    <property type="match status" value="1"/>
</dbReference>
<name>A0A1L7UIM1_FUSMA</name>
<dbReference type="GO" id="GO:0005634">
    <property type="term" value="C:nucleus"/>
    <property type="evidence" value="ECO:0007669"/>
    <property type="project" value="TreeGrafter"/>
</dbReference>
<proteinExistence type="predicted"/>
<dbReference type="EMBL" id="FCQH01000022">
    <property type="protein sequence ID" value="CVL08243.1"/>
    <property type="molecule type" value="Genomic_DNA"/>
</dbReference>
<dbReference type="InterPro" id="IPR055509">
    <property type="entry name" value="DUF7082"/>
</dbReference>
<sequence>MARHAPSGHAVLTFQPVTGTFGTRVYVKLSSPYGLFLLSTPGPIQTKGSDFIYICASAFGHRLSEQQRVLSLLLKGPSGEEIPRIPVGTSEYLKPSGDESTRPTTMLEPEGVETASTIDHPSIPPKALGISSTSDSNGAPQLVRTSIITTNSRNNTSNHPNLIYSDKVALKFPGKLESMDEEWANCHRLVHFRNTQKKSTANTTCHSASASNRPANSIFDAIDLLEQLVAVLKHLHVKEKDHTHRKLEGFLSKTKPDNQDFFKIIMRFPNPKLRNIKKEVKAFP</sequence>
<feature type="compositionally biased region" description="Polar residues" evidence="1">
    <location>
        <begin position="130"/>
        <end position="139"/>
    </location>
</feature>
<evidence type="ECO:0000313" key="4">
    <source>
        <dbReference type="Proteomes" id="UP000184255"/>
    </source>
</evidence>
<protein>
    <recommendedName>
        <fullName evidence="2">DUF7082 domain-containing protein</fullName>
    </recommendedName>
</protein>
<keyword evidence="4" id="KW-1185">Reference proteome</keyword>
<dbReference type="Pfam" id="PF23305">
    <property type="entry name" value="DUF7082"/>
    <property type="match status" value="1"/>
</dbReference>
<dbReference type="AlphaFoldDB" id="A0A1L7UIM1"/>
<organism evidence="3 4">
    <name type="scientific">Fusarium mangiferae</name>
    <name type="common">Mango malformation disease fungus</name>
    <dbReference type="NCBI Taxonomy" id="192010"/>
    <lineage>
        <taxon>Eukaryota</taxon>
        <taxon>Fungi</taxon>
        <taxon>Dikarya</taxon>
        <taxon>Ascomycota</taxon>
        <taxon>Pezizomycotina</taxon>
        <taxon>Sordariomycetes</taxon>
        <taxon>Hypocreomycetidae</taxon>
        <taxon>Hypocreales</taxon>
        <taxon>Nectriaceae</taxon>
        <taxon>Fusarium</taxon>
        <taxon>Fusarium fujikuroi species complex</taxon>
    </lineage>
</organism>
<comment type="caution">
    <text evidence="3">The sequence shown here is derived from an EMBL/GenBank/DDBJ whole genome shotgun (WGS) entry which is preliminary data.</text>
</comment>
<dbReference type="PANTHER" id="PTHR39463">
    <property type="entry name" value="MEDUSA"/>
    <property type="match status" value="1"/>
</dbReference>
<feature type="domain" description="DUF7082" evidence="2">
    <location>
        <begin position="219"/>
        <end position="284"/>
    </location>
</feature>
<dbReference type="Proteomes" id="UP000184255">
    <property type="component" value="Unassembled WGS sequence"/>
</dbReference>
<reference evidence="4" key="1">
    <citation type="journal article" date="2016" name="Genome Biol. Evol.">
        <title>Comparative 'omics' of the Fusarium fujikuroi species complex highlights differences in genetic potential and metabolite synthesis.</title>
        <authorList>
            <person name="Niehaus E.-M."/>
            <person name="Muensterkoetter M."/>
            <person name="Proctor R.H."/>
            <person name="Brown D.W."/>
            <person name="Sharon A."/>
            <person name="Idan Y."/>
            <person name="Oren-Young L."/>
            <person name="Sieber C.M."/>
            <person name="Novak O."/>
            <person name="Pencik A."/>
            <person name="Tarkowska D."/>
            <person name="Hromadova K."/>
            <person name="Freeman S."/>
            <person name="Maymon M."/>
            <person name="Elazar M."/>
            <person name="Youssef S.A."/>
            <person name="El-Shabrawy E.S.M."/>
            <person name="Shalaby A.B.A."/>
            <person name="Houterman P."/>
            <person name="Brock N.L."/>
            <person name="Burkhardt I."/>
            <person name="Tsavkelova E.A."/>
            <person name="Dickschat J.S."/>
            <person name="Galuszka P."/>
            <person name="Gueldener U."/>
            <person name="Tudzynski B."/>
        </authorList>
    </citation>
    <scope>NUCLEOTIDE SEQUENCE [LARGE SCALE GENOMIC DNA]</scope>
    <source>
        <strain evidence="4">MRC7560</strain>
    </source>
</reference>
<dbReference type="RefSeq" id="XP_041690990.1">
    <property type="nucleotide sequence ID" value="XM_041825629.1"/>
</dbReference>
<evidence type="ECO:0000256" key="1">
    <source>
        <dbReference type="SAM" id="MobiDB-lite"/>
    </source>
</evidence>
<feature type="region of interest" description="Disordered" evidence="1">
    <location>
        <begin position="114"/>
        <end position="139"/>
    </location>
</feature>